<accession>A0ABN1JHB7</accession>
<dbReference type="NCBIfam" id="TIGR04183">
    <property type="entry name" value="Por_Secre_tail"/>
    <property type="match status" value="1"/>
</dbReference>
<dbReference type="Proteomes" id="UP001500736">
    <property type="component" value="Unassembled WGS sequence"/>
</dbReference>
<evidence type="ECO:0000313" key="3">
    <source>
        <dbReference type="EMBL" id="GAA0739461.1"/>
    </source>
</evidence>
<evidence type="ECO:0000256" key="1">
    <source>
        <dbReference type="ARBA" id="ARBA00022729"/>
    </source>
</evidence>
<dbReference type="Pfam" id="PF18962">
    <property type="entry name" value="Por_Secre_tail"/>
    <property type="match status" value="1"/>
</dbReference>
<name>A0ABN1JHB7_9FLAO</name>
<proteinExistence type="predicted"/>
<evidence type="ECO:0000259" key="2">
    <source>
        <dbReference type="Pfam" id="PF18962"/>
    </source>
</evidence>
<dbReference type="Gene3D" id="2.60.120.260">
    <property type="entry name" value="Galactose-binding domain-like"/>
    <property type="match status" value="1"/>
</dbReference>
<organism evidence="3 4">
    <name type="scientific">Gaetbulibacter jejuensis</name>
    <dbReference type="NCBI Taxonomy" id="584607"/>
    <lineage>
        <taxon>Bacteria</taxon>
        <taxon>Pseudomonadati</taxon>
        <taxon>Bacteroidota</taxon>
        <taxon>Flavobacteriia</taxon>
        <taxon>Flavobacteriales</taxon>
        <taxon>Flavobacteriaceae</taxon>
        <taxon>Gaetbulibacter</taxon>
    </lineage>
</organism>
<keyword evidence="1" id="KW-0732">Signal</keyword>
<sequence>MSSNFMSAQNLMLNPTCDDHGTSAGTMGSTSDNADAYDMTPNNEILDEAGNAIPSPYQAVWDNDALEDWLEIFYLGSPGSLDEQPGSTSDGNNGTRGVKLYDDGSPAITGCSRRLYQKVEGLTIGNEYTFSVESRSEATGTPSEVYLLNTEIAEETGINDNGENDISVDGYMEIVNDFDVFTTNSVTFTATNTFVVVYVRSLNSVDSSTEVFYDNFSLVEGSLSTNEFSKADFKMYPNPVKSVLNIETNINAVNVNVEVFSLLGKRVLQTNFGEGTIDVSSLTKGLYLVRLMSENNAITTKKIIIE</sequence>
<comment type="caution">
    <text evidence="3">The sequence shown here is derived from an EMBL/GenBank/DDBJ whole genome shotgun (WGS) entry which is preliminary data.</text>
</comment>
<feature type="domain" description="Secretion system C-terminal sorting" evidence="2">
    <location>
        <begin position="235"/>
        <end position="305"/>
    </location>
</feature>
<reference evidence="3 4" key="1">
    <citation type="journal article" date="2019" name="Int. J. Syst. Evol. Microbiol.">
        <title>The Global Catalogue of Microorganisms (GCM) 10K type strain sequencing project: providing services to taxonomists for standard genome sequencing and annotation.</title>
        <authorList>
            <consortium name="The Broad Institute Genomics Platform"/>
            <consortium name="The Broad Institute Genome Sequencing Center for Infectious Disease"/>
            <person name="Wu L."/>
            <person name="Ma J."/>
        </authorList>
    </citation>
    <scope>NUCLEOTIDE SEQUENCE [LARGE SCALE GENOMIC DNA]</scope>
    <source>
        <strain evidence="3 4">JCM 15976</strain>
    </source>
</reference>
<dbReference type="EMBL" id="BAAAGF010000001">
    <property type="protein sequence ID" value="GAA0739461.1"/>
    <property type="molecule type" value="Genomic_DNA"/>
</dbReference>
<keyword evidence="4" id="KW-1185">Reference proteome</keyword>
<evidence type="ECO:0000313" key="4">
    <source>
        <dbReference type="Proteomes" id="UP001500736"/>
    </source>
</evidence>
<protein>
    <recommendedName>
        <fullName evidence="2">Secretion system C-terminal sorting domain-containing protein</fullName>
    </recommendedName>
</protein>
<dbReference type="InterPro" id="IPR026444">
    <property type="entry name" value="Secre_tail"/>
</dbReference>
<gene>
    <name evidence="3" type="ORF">GCM10009431_08540</name>
</gene>